<keyword evidence="3" id="KW-0597">Phosphoprotein</keyword>
<accession>A0A381XBD0</accession>
<sequence length="366" mass="41610">VSLVLFYLYWTTERDLQVESDNKIIQEVEQLRKAYTSRFRTRDIRSLAIAVDSKSKLPTANLYMLLDQNENFITGNFNDPKELTKVKTDEDGWIEFTYKNLNDDNKALSYARGREFILQGGYRLIIGRSINNEIYLKERFFLALYGSVILILFLGIIGGYILSRNFLNRISAINKTSEEIMNGDLTQRLPTSSGNDELGKLSSNLNEMLDRINKLMTSMREVTDNLAHDLRTPLNKIRSNLEVTLMSDPEKNQYKKSIQEAIEESDNLIKTFNSILSISKVESDTSDLEKTSIDVKELIDDLVDLYEPITEGKNILLKKDLELGLKILGNKNLLSQALANLLENAINYGVKEVGSVVVLGAKENSD</sequence>
<dbReference type="Pfam" id="PF00512">
    <property type="entry name" value="HisKA"/>
    <property type="match status" value="1"/>
</dbReference>
<evidence type="ECO:0000256" key="3">
    <source>
        <dbReference type="ARBA" id="ARBA00022553"/>
    </source>
</evidence>
<evidence type="ECO:0000256" key="6">
    <source>
        <dbReference type="ARBA" id="ARBA00023012"/>
    </source>
</evidence>
<keyword evidence="7" id="KW-0472">Membrane</keyword>
<keyword evidence="5" id="KW-0418">Kinase</keyword>
<dbReference type="Gene3D" id="3.30.565.10">
    <property type="entry name" value="Histidine kinase-like ATPase, C-terminal domain"/>
    <property type="match status" value="1"/>
</dbReference>
<dbReference type="Gene3D" id="1.10.287.130">
    <property type="match status" value="1"/>
</dbReference>
<dbReference type="InterPro" id="IPR008358">
    <property type="entry name" value="Sig_transdc_His_kin/Pase_MprB"/>
</dbReference>
<dbReference type="PRINTS" id="PR01780">
    <property type="entry name" value="LANTIREGPROT"/>
</dbReference>
<evidence type="ECO:0000256" key="4">
    <source>
        <dbReference type="ARBA" id="ARBA00022679"/>
    </source>
</evidence>
<dbReference type="EC" id="2.7.13.3" evidence="2"/>
<dbReference type="SMART" id="SM00304">
    <property type="entry name" value="HAMP"/>
    <property type="match status" value="1"/>
</dbReference>
<feature type="domain" description="Histidine kinase" evidence="8">
    <location>
        <begin position="225"/>
        <end position="366"/>
    </location>
</feature>
<evidence type="ECO:0000256" key="2">
    <source>
        <dbReference type="ARBA" id="ARBA00012438"/>
    </source>
</evidence>
<dbReference type="PROSITE" id="PS50885">
    <property type="entry name" value="HAMP"/>
    <property type="match status" value="1"/>
</dbReference>
<dbReference type="InterPro" id="IPR036097">
    <property type="entry name" value="HisK_dim/P_sf"/>
</dbReference>
<dbReference type="InterPro" id="IPR003660">
    <property type="entry name" value="HAMP_dom"/>
</dbReference>
<keyword evidence="7" id="KW-0812">Transmembrane</keyword>
<dbReference type="SUPFAM" id="SSF158472">
    <property type="entry name" value="HAMP domain-like"/>
    <property type="match status" value="1"/>
</dbReference>
<dbReference type="PANTHER" id="PTHR45436">
    <property type="entry name" value="SENSOR HISTIDINE KINASE YKOH"/>
    <property type="match status" value="1"/>
</dbReference>
<keyword evidence="4" id="KW-0808">Transferase</keyword>
<dbReference type="GO" id="GO:0000155">
    <property type="term" value="F:phosphorelay sensor kinase activity"/>
    <property type="evidence" value="ECO:0007669"/>
    <property type="project" value="InterPro"/>
</dbReference>
<proteinExistence type="predicted"/>
<dbReference type="GO" id="GO:0005886">
    <property type="term" value="C:plasma membrane"/>
    <property type="evidence" value="ECO:0007669"/>
    <property type="project" value="TreeGrafter"/>
</dbReference>
<name>A0A381XBD0_9ZZZZ</name>
<dbReference type="InterPro" id="IPR036890">
    <property type="entry name" value="HATPase_C_sf"/>
</dbReference>
<dbReference type="SUPFAM" id="SSF55874">
    <property type="entry name" value="ATPase domain of HSP90 chaperone/DNA topoisomerase II/histidine kinase"/>
    <property type="match status" value="1"/>
</dbReference>
<dbReference type="EMBL" id="UINC01014563">
    <property type="protein sequence ID" value="SVA62034.1"/>
    <property type="molecule type" value="Genomic_DNA"/>
</dbReference>
<feature type="non-terminal residue" evidence="10">
    <location>
        <position position="1"/>
    </location>
</feature>
<dbReference type="Pfam" id="PF00672">
    <property type="entry name" value="HAMP"/>
    <property type="match status" value="1"/>
</dbReference>
<gene>
    <name evidence="10" type="ORF">METZ01_LOCUS114888</name>
</gene>
<dbReference type="CDD" id="cd06225">
    <property type="entry name" value="HAMP"/>
    <property type="match status" value="1"/>
</dbReference>
<dbReference type="SMART" id="SM00388">
    <property type="entry name" value="HisKA"/>
    <property type="match status" value="1"/>
</dbReference>
<feature type="non-terminal residue" evidence="10">
    <location>
        <position position="366"/>
    </location>
</feature>
<organism evidence="10">
    <name type="scientific">marine metagenome</name>
    <dbReference type="NCBI Taxonomy" id="408172"/>
    <lineage>
        <taxon>unclassified sequences</taxon>
        <taxon>metagenomes</taxon>
        <taxon>ecological metagenomes</taxon>
    </lineage>
</organism>
<feature type="domain" description="HAMP" evidence="9">
    <location>
        <begin position="164"/>
        <end position="217"/>
    </location>
</feature>
<comment type="catalytic activity">
    <reaction evidence="1">
        <text>ATP + protein L-histidine = ADP + protein N-phospho-L-histidine.</text>
        <dbReference type="EC" id="2.7.13.3"/>
    </reaction>
</comment>
<evidence type="ECO:0000256" key="1">
    <source>
        <dbReference type="ARBA" id="ARBA00000085"/>
    </source>
</evidence>
<evidence type="ECO:0000259" key="9">
    <source>
        <dbReference type="PROSITE" id="PS50885"/>
    </source>
</evidence>
<dbReference type="PANTHER" id="PTHR45436:SF8">
    <property type="entry name" value="HISTIDINE KINASE"/>
    <property type="match status" value="1"/>
</dbReference>
<protein>
    <recommendedName>
        <fullName evidence="2">histidine kinase</fullName>
        <ecNumber evidence="2">2.7.13.3</ecNumber>
    </recommendedName>
</protein>
<dbReference type="InterPro" id="IPR003661">
    <property type="entry name" value="HisK_dim/P_dom"/>
</dbReference>
<dbReference type="Gene3D" id="6.10.340.10">
    <property type="match status" value="1"/>
</dbReference>
<evidence type="ECO:0000256" key="5">
    <source>
        <dbReference type="ARBA" id="ARBA00022777"/>
    </source>
</evidence>
<evidence type="ECO:0000259" key="8">
    <source>
        <dbReference type="PROSITE" id="PS50109"/>
    </source>
</evidence>
<evidence type="ECO:0000256" key="7">
    <source>
        <dbReference type="SAM" id="Phobius"/>
    </source>
</evidence>
<keyword evidence="7" id="KW-1133">Transmembrane helix</keyword>
<reference evidence="10" key="1">
    <citation type="submission" date="2018-05" db="EMBL/GenBank/DDBJ databases">
        <authorList>
            <person name="Lanie J.A."/>
            <person name="Ng W.-L."/>
            <person name="Kazmierczak K.M."/>
            <person name="Andrzejewski T.M."/>
            <person name="Davidsen T.M."/>
            <person name="Wayne K.J."/>
            <person name="Tettelin H."/>
            <person name="Glass J.I."/>
            <person name="Rusch D."/>
            <person name="Podicherti R."/>
            <person name="Tsui H.-C.T."/>
            <person name="Winkler M.E."/>
        </authorList>
    </citation>
    <scope>NUCLEOTIDE SEQUENCE</scope>
</reference>
<feature type="transmembrane region" description="Helical" evidence="7">
    <location>
        <begin position="140"/>
        <end position="162"/>
    </location>
</feature>
<keyword evidence="6" id="KW-0902">Two-component regulatory system</keyword>
<evidence type="ECO:0000313" key="10">
    <source>
        <dbReference type="EMBL" id="SVA62034.1"/>
    </source>
</evidence>
<dbReference type="InterPro" id="IPR005467">
    <property type="entry name" value="His_kinase_dom"/>
</dbReference>
<dbReference type="CDD" id="cd00082">
    <property type="entry name" value="HisKA"/>
    <property type="match status" value="1"/>
</dbReference>
<dbReference type="InterPro" id="IPR050428">
    <property type="entry name" value="TCS_sensor_his_kinase"/>
</dbReference>
<dbReference type="PROSITE" id="PS50109">
    <property type="entry name" value="HIS_KIN"/>
    <property type="match status" value="1"/>
</dbReference>
<dbReference type="SUPFAM" id="SSF47384">
    <property type="entry name" value="Homodimeric domain of signal transducing histidine kinase"/>
    <property type="match status" value="1"/>
</dbReference>
<dbReference type="AlphaFoldDB" id="A0A381XBD0"/>